<dbReference type="Gene3D" id="1.10.287.130">
    <property type="match status" value="1"/>
</dbReference>
<dbReference type="SUPFAM" id="SSF52172">
    <property type="entry name" value="CheY-like"/>
    <property type="match status" value="1"/>
</dbReference>
<dbReference type="CDD" id="cd17546">
    <property type="entry name" value="REC_hyHK_CKI1_RcsC-like"/>
    <property type="match status" value="1"/>
</dbReference>
<dbReference type="InterPro" id="IPR003594">
    <property type="entry name" value="HATPase_dom"/>
</dbReference>
<dbReference type="SUPFAM" id="SSF55874">
    <property type="entry name" value="ATPase domain of HSP90 chaperone/DNA topoisomerase II/histidine kinase"/>
    <property type="match status" value="1"/>
</dbReference>
<dbReference type="InterPro" id="IPR036890">
    <property type="entry name" value="HATPase_C_sf"/>
</dbReference>
<evidence type="ECO:0000313" key="11">
    <source>
        <dbReference type="EMBL" id="MBE9117884.1"/>
    </source>
</evidence>
<dbReference type="InterPro" id="IPR004358">
    <property type="entry name" value="Sig_transdc_His_kin-like_C"/>
</dbReference>
<dbReference type="PROSITE" id="PS50110">
    <property type="entry name" value="RESPONSE_REGULATORY"/>
    <property type="match status" value="1"/>
</dbReference>
<evidence type="ECO:0000259" key="9">
    <source>
        <dbReference type="PROSITE" id="PS50109"/>
    </source>
</evidence>
<sequence>MSHELRTPLNAILGFSQVMSRDRALSSEHQQHLNIINRSGEHLQELIDDVLEMSKIEAGRVTFNPNSFDLYRLLETVREILKLKALSKGLQLIVDCSPDVPQYLHTDERKLREVFINLLGNAIKFTESGGIALRVGVPSEKQKENPSTVTLSIEVEDTGKGISPEEIDQLFTPFGQTEVGRNAQEGTGLGLAISRKFVQLMGGDISVSSVLGQGTIFRFEIQAPLANEQEVSCALETRQVASLAPNQPQYKILVVEDRPENRLLLVKLLTTVGFSTIEAENGKRAVECWSRHSPDAIFMDMRMPVMDGYEATRRIRGEEKQRQIDSPVPIIALTASAFEGEQTAILSAGCNDVMRKPFREEVLWQQLEQHLGASYCYEAPKMSGEEEEQLEDIEPDDSKLIATLCEMPKEWVEQLHQAAVRCRDYEILQLVEQIPPDSASLARTLEQWADNFLFDRAIQLAQNAQALV</sequence>
<dbReference type="CDD" id="cd00082">
    <property type="entry name" value="HisKA"/>
    <property type="match status" value="1"/>
</dbReference>
<evidence type="ECO:0000259" key="10">
    <source>
        <dbReference type="PROSITE" id="PS50110"/>
    </source>
</evidence>
<protein>
    <recommendedName>
        <fullName evidence="7">Circadian input-output histidine kinase CikA</fullName>
        <ecNumber evidence="3">2.7.13.3</ecNumber>
    </recommendedName>
</protein>
<dbReference type="PRINTS" id="PR00344">
    <property type="entry name" value="BCTRLSENSOR"/>
</dbReference>
<dbReference type="Pfam" id="PF00072">
    <property type="entry name" value="Response_reg"/>
    <property type="match status" value="1"/>
</dbReference>
<dbReference type="PANTHER" id="PTHR45339">
    <property type="entry name" value="HYBRID SIGNAL TRANSDUCTION HISTIDINE KINASE J"/>
    <property type="match status" value="1"/>
</dbReference>
<dbReference type="InterPro" id="IPR003661">
    <property type="entry name" value="HisK_dim/P_dom"/>
</dbReference>
<dbReference type="InterPro" id="IPR011006">
    <property type="entry name" value="CheY-like_superfamily"/>
</dbReference>
<dbReference type="EC" id="2.7.13.3" evidence="3"/>
<dbReference type="Gene3D" id="3.30.565.10">
    <property type="entry name" value="Histidine kinase-like ATPase, C-terminal domain"/>
    <property type="match status" value="1"/>
</dbReference>
<comment type="similarity">
    <text evidence="2">In the N-terminal section; belongs to the phytochrome family.</text>
</comment>
<dbReference type="Proteomes" id="UP000654482">
    <property type="component" value="Unassembled WGS sequence"/>
</dbReference>
<evidence type="ECO:0000256" key="7">
    <source>
        <dbReference type="ARBA" id="ARBA00074306"/>
    </source>
</evidence>
<comment type="caution">
    <text evidence="11">The sequence shown here is derived from an EMBL/GenBank/DDBJ whole genome shotgun (WGS) entry which is preliminary data.</text>
</comment>
<dbReference type="AlphaFoldDB" id="A0A8J7E312"/>
<evidence type="ECO:0000256" key="4">
    <source>
        <dbReference type="ARBA" id="ARBA00022553"/>
    </source>
</evidence>
<dbReference type="InterPro" id="IPR005467">
    <property type="entry name" value="His_kinase_dom"/>
</dbReference>
<dbReference type="CDD" id="cd16922">
    <property type="entry name" value="HATPase_EvgS-ArcB-TorS-like"/>
    <property type="match status" value="1"/>
</dbReference>
<evidence type="ECO:0000256" key="3">
    <source>
        <dbReference type="ARBA" id="ARBA00012438"/>
    </source>
</evidence>
<evidence type="ECO:0000256" key="2">
    <source>
        <dbReference type="ARBA" id="ARBA00006402"/>
    </source>
</evidence>
<keyword evidence="6" id="KW-0902">Two-component regulatory system</keyword>
<keyword evidence="5" id="KW-0418">Kinase</keyword>
<feature type="modified residue" description="4-aspartylphosphate" evidence="8">
    <location>
        <position position="300"/>
    </location>
</feature>
<gene>
    <name evidence="11" type="ORF">IQ249_18460</name>
</gene>
<dbReference type="PANTHER" id="PTHR45339:SF1">
    <property type="entry name" value="HYBRID SIGNAL TRANSDUCTION HISTIDINE KINASE J"/>
    <property type="match status" value="1"/>
</dbReference>
<keyword evidence="5" id="KW-0808">Transferase</keyword>
<accession>A0A8J7E312</accession>
<keyword evidence="12" id="KW-1185">Reference proteome</keyword>
<evidence type="ECO:0000313" key="12">
    <source>
        <dbReference type="Proteomes" id="UP000654482"/>
    </source>
</evidence>
<dbReference type="PROSITE" id="PS50109">
    <property type="entry name" value="HIS_KIN"/>
    <property type="match status" value="1"/>
</dbReference>
<keyword evidence="4 8" id="KW-0597">Phosphoprotein</keyword>
<dbReference type="Pfam" id="PF02518">
    <property type="entry name" value="HATPase_c"/>
    <property type="match status" value="1"/>
</dbReference>
<dbReference type="InterPro" id="IPR001789">
    <property type="entry name" value="Sig_transdc_resp-reg_receiver"/>
</dbReference>
<organism evidence="11 12">
    <name type="scientific">Lusitaniella coriacea LEGE 07157</name>
    <dbReference type="NCBI Taxonomy" id="945747"/>
    <lineage>
        <taxon>Bacteria</taxon>
        <taxon>Bacillati</taxon>
        <taxon>Cyanobacteriota</taxon>
        <taxon>Cyanophyceae</taxon>
        <taxon>Spirulinales</taxon>
        <taxon>Lusitaniellaceae</taxon>
        <taxon>Lusitaniella</taxon>
    </lineage>
</organism>
<feature type="domain" description="Histidine kinase" evidence="9">
    <location>
        <begin position="1"/>
        <end position="225"/>
    </location>
</feature>
<dbReference type="SMART" id="SM00387">
    <property type="entry name" value="HATPase_c"/>
    <property type="match status" value="1"/>
</dbReference>
<dbReference type="GO" id="GO:0000155">
    <property type="term" value="F:phosphorelay sensor kinase activity"/>
    <property type="evidence" value="ECO:0007669"/>
    <property type="project" value="InterPro"/>
</dbReference>
<dbReference type="InterPro" id="IPR036097">
    <property type="entry name" value="HisK_dim/P_sf"/>
</dbReference>
<reference evidence="11" key="1">
    <citation type="submission" date="2020-10" db="EMBL/GenBank/DDBJ databases">
        <authorList>
            <person name="Castelo-Branco R."/>
            <person name="Eusebio N."/>
            <person name="Adriana R."/>
            <person name="Vieira A."/>
            <person name="Brugerolle De Fraissinette N."/>
            <person name="Rezende De Castro R."/>
            <person name="Schneider M.P."/>
            <person name="Vasconcelos V."/>
            <person name="Leao P.N."/>
        </authorList>
    </citation>
    <scope>NUCLEOTIDE SEQUENCE</scope>
    <source>
        <strain evidence="11">LEGE 07157</strain>
    </source>
</reference>
<dbReference type="SUPFAM" id="SSF47384">
    <property type="entry name" value="Homodimeric domain of signal transducing histidine kinase"/>
    <property type="match status" value="1"/>
</dbReference>
<evidence type="ECO:0000256" key="6">
    <source>
        <dbReference type="ARBA" id="ARBA00023012"/>
    </source>
</evidence>
<dbReference type="Gene3D" id="3.40.50.2300">
    <property type="match status" value="1"/>
</dbReference>
<dbReference type="Pfam" id="PF00512">
    <property type="entry name" value="HisKA"/>
    <property type="match status" value="1"/>
</dbReference>
<dbReference type="SMART" id="SM00448">
    <property type="entry name" value="REC"/>
    <property type="match status" value="1"/>
</dbReference>
<dbReference type="EMBL" id="JADEWZ010000032">
    <property type="protein sequence ID" value="MBE9117884.1"/>
    <property type="molecule type" value="Genomic_DNA"/>
</dbReference>
<proteinExistence type="inferred from homology"/>
<evidence type="ECO:0000256" key="8">
    <source>
        <dbReference type="PROSITE-ProRule" id="PRU00169"/>
    </source>
</evidence>
<comment type="catalytic activity">
    <reaction evidence="1">
        <text>ATP + protein L-histidine = ADP + protein N-phospho-L-histidine.</text>
        <dbReference type="EC" id="2.7.13.3"/>
    </reaction>
</comment>
<name>A0A8J7E312_9CYAN</name>
<dbReference type="SMART" id="SM00388">
    <property type="entry name" value="HisKA"/>
    <property type="match status" value="1"/>
</dbReference>
<evidence type="ECO:0000256" key="5">
    <source>
        <dbReference type="ARBA" id="ARBA00022777"/>
    </source>
</evidence>
<dbReference type="FunFam" id="3.30.565.10:FF:000010">
    <property type="entry name" value="Sensor histidine kinase RcsC"/>
    <property type="match status" value="1"/>
</dbReference>
<evidence type="ECO:0000256" key="1">
    <source>
        <dbReference type="ARBA" id="ARBA00000085"/>
    </source>
</evidence>
<feature type="domain" description="Response regulatory" evidence="10">
    <location>
        <begin position="251"/>
        <end position="371"/>
    </location>
</feature>